<evidence type="ECO:0000313" key="19">
    <source>
        <dbReference type="EMBL" id="BDZ51216.1"/>
    </source>
</evidence>
<dbReference type="EMBL" id="AP027732">
    <property type="protein sequence ID" value="BDZ51216.1"/>
    <property type="molecule type" value="Genomic_DNA"/>
</dbReference>
<evidence type="ECO:0000256" key="17">
    <source>
        <dbReference type="SAM" id="MobiDB-lite"/>
    </source>
</evidence>
<dbReference type="Gene3D" id="3.65.10.10">
    <property type="entry name" value="Enolpyruvate transferase domain"/>
    <property type="match status" value="2"/>
</dbReference>
<comment type="catalytic activity">
    <reaction evidence="16">
        <text>phosphoenolpyruvate + UDP-N-acetyl-alpha-D-glucosamine = UDP-N-acetyl-3-O-(1-carboxyvinyl)-alpha-D-glucosamine + phosphate</text>
        <dbReference type="Rhea" id="RHEA:18681"/>
        <dbReference type="ChEBI" id="CHEBI:43474"/>
        <dbReference type="ChEBI" id="CHEBI:57705"/>
        <dbReference type="ChEBI" id="CHEBI:58702"/>
        <dbReference type="ChEBI" id="CHEBI:68483"/>
        <dbReference type="EC" id="2.5.1.7"/>
    </reaction>
</comment>
<dbReference type="Proteomes" id="UP001321486">
    <property type="component" value="Chromosome"/>
</dbReference>
<evidence type="ECO:0000256" key="12">
    <source>
        <dbReference type="ARBA" id="ARBA00039108"/>
    </source>
</evidence>
<evidence type="ECO:0000256" key="9">
    <source>
        <dbReference type="ARBA" id="ARBA00023316"/>
    </source>
</evidence>
<keyword evidence="4" id="KW-0132">Cell division</keyword>
<keyword evidence="6" id="KW-0133">Cell shape</keyword>
<feature type="compositionally biased region" description="Low complexity" evidence="17">
    <location>
        <begin position="415"/>
        <end position="426"/>
    </location>
</feature>
<name>A0ABM8GS08_9MICO</name>
<keyword evidence="3" id="KW-0963">Cytoplasm</keyword>
<evidence type="ECO:0000313" key="20">
    <source>
        <dbReference type="Proteomes" id="UP001321486"/>
    </source>
</evidence>
<evidence type="ECO:0000256" key="10">
    <source>
        <dbReference type="ARBA" id="ARBA00037534"/>
    </source>
</evidence>
<evidence type="ECO:0000256" key="13">
    <source>
        <dbReference type="ARBA" id="ARBA00039754"/>
    </source>
</evidence>
<evidence type="ECO:0000256" key="7">
    <source>
        <dbReference type="ARBA" id="ARBA00022984"/>
    </source>
</evidence>
<evidence type="ECO:0000256" key="6">
    <source>
        <dbReference type="ARBA" id="ARBA00022960"/>
    </source>
</evidence>
<dbReference type="InterPro" id="IPR002123">
    <property type="entry name" value="Plipid/glycerol_acylTrfase"/>
</dbReference>
<evidence type="ECO:0000259" key="18">
    <source>
        <dbReference type="SMART" id="SM00563"/>
    </source>
</evidence>
<evidence type="ECO:0000256" key="2">
    <source>
        <dbReference type="ARBA" id="ARBA00004752"/>
    </source>
</evidence>
<evidence type="ECO:0000256" key="8">
    <source>
        <dbReference type="ARBA" id="ARBA00023306"/>
    </source>
</evidence>
<dbReference type="InterPro" id="IPR005750">
    <property type="entry name" value="UDP_GlcNAc_COvinyl_MurA"/>
</dbReference>
<accession>A0ABM8GS08</accession>
<evidence type="ECO:0000256" key="14">
    <source>
        <dbReference type="ARBA" id="ARBA00042443"/>
    </source>
</evidence>
<comment type="subcellular location">
    <subcellularLocation>
        <location evidence="1">Cytoplasm</location>
    </subcellularLocation>
</comment>
<keyword evidence="8" id="KW-0131">Cell cycle</keyword>
<feature type="region of interest" description="Disordered" evidence="17">
    <location>
        <begin position="409"/>
        <end position="463"/>
    </location>
</feature>
<sequence length="709" mass="77349">MGLKSDEIVIRGGKPLIGRIEVRGAKNLATKAMVASLLGDTPSILKDVPDISDVNVVRGLLSIHGVRITDPARGEMILDPSNVESAHFAEIDAHAGSSRIPILFCGPLLHRLGEAFIPDLGGCRIGDRPIDFHMDALRAFGAVVDKSYNGIHLTAPNGLKGANIELPYPSVGATEQVLLTAVLAEGVTELRNAAIEPEIMDLIAILQKMGAIVNVEPNRVIFIEGVTSLRGYTHRAINDRNEAASWAAAALATKGDIFVEGAKQQDLMTFLNVFRKVGGEFDVHEDGIRFYHPGGDLKPVVIETDVHPGFMTDWQQPLVVALTQAHGVSIVHETVYENRFQFTEALNDMGAKIVVHKDGLKNVERRVARRDFEQAAVITGPTALHGADIRVPDLRGGFSHLIAALTAEGSRRSRTSASSPAGTSTSWRSCASWAPTSTSRAERSRPVGDQMTNPDAPLPPSLTRIRERNNTFGFFGRLVFPLLMLQASYEVHGKEKLPARGGYVITPNHFSNYDPLVVGLTIWRLGRVPRFLAKASLWKVPFLGWVMRSTGQVPVDRTGRTRNSDPVAAGRIAAQRGEGIIVYPEGSLTREPDLWPMRGKSGAVRLALEAGVPLIPMAHWGADKIMGRYSKGVRFFPRTHISVAIGDPVDLSAYRGRHLDAHEVAEATELVMTRITELVQTLRGGTPPTVRYDPAQHNQTEIGRFEQEK</sequence>
<comment type="similarity">
    <text evidence="11">Belongs to the EPSP synthase family. MurA subfamily.</text>
</comment>
<evidence type="ECO:0000256" key="15">
    <source>
        <dbReference type="ARBA" id="ARBA00042842"/>
    </source>
</evidence>
<dbReference type="InterPro" id="IPR036968">
    <property type="entry name" value="Enolpyruvate_Tfrase_sf"/>
</dbReference>
<dbReference type="CDD" id="cd07989">
    <property type="entry name" value="LPLAT_AGPAT-like"/>
    <property type="match status" value="1"/>
</dbReference>
<dbReference type="EC" id="2.5.1.7" evidence="12"/>
<dbReference type="Pfam" id="PF01553">
    <property type="entry name" value="Acyltransferase"/>
    <property type="match status" value="1"/>
</dbReference>
<dbReference type="SUPFAM" id="SSF55205">
    <property type="entry name" value="EPT/RTPC-like"/>
    <property type="match status" value="1"/>
</dbReference>
<evidence type="ECO:0000256" key="3">
    <source>
        <dbReference type="ARBA" id="ARBA00022490"/>
    </source>
</evidence>
<feature type="domain" description="Phospholipid/glycerol acyltransferase" evidence="18">
    <location>
        <begin position="503"/>
        <end position="622"/>
    </location>
</feature>
<keyword evidence="7" id="KW-0573">Peptidoglycan synthesis</keyword>
<evidence type="ECO:0000256" key="1">
    <source>
        <dbReference type="ARBA" id="ARBA00004496"/>
    </source>
</evidence>
<reference evidence="20" key="1">
    <citation type="journal article" date="2019" name="Int. J. Syst. Evol. Microbiol.">
        <title>The Global Catalogue of Microorganisms (GCM) 10K type strain sequencing project: providing services to taxonomists for standard genome sequencing and annotation.</title>
        <authorList>
            <consortium name="The Broad Institute Genomics Platform"/>
            <consortium name="The Broad Institute Genome Sequencing Center for Infectious Disease"/>
            <person name="Wu L."/>
            <person name="Ma J."/>
        </authorList>
    </citation>
    <scope>NUCLEOTIDE SEQUENCE [LARGE SCALE GENOMIC DNA]</scope>
    <source>
        <strain evidence="20">NBRC 108728</strain>
    </source>
</reference>
<dbReference type="Pfam" id="PF00275">
    <property type="entry name" value="EPSP_synthase"/>
    <property type="match status" value="1"/>
</dbReference>
<keyword evidence="20" id="KW-1185">Reference proteome</keyword>
<protein>
    <recommendedName>
        <fullName evidence="13">UDP-N-acetylglucosamine 1-carboxyvinyltransferase</fullName>
        <ecNumber evidence="12">2.5.1.7</ecNumber>
    </recommendedName>
    <alternativeName>
        <fullName evidence="14">Enoylpyruvate transferase</fullName>
    </alternativeName>
    <alternativeName>
        <fullName evidence="15">UDP-N-acetylglucosamine enolpyruvyl transferase</fullName>
    </alternativeName>
</protein>
<proteinExistence type="inferred from homology"/>
<evidence type="ECO:0000256" key="4">
    <source>
        <dbReference type="ARBA" id="ARBA00022618"/>
    </source>
</evidence>
<evidence type="ECO:0000256" key="11">
    <source>
        <dbReference type="ARBA" id="ARBA00038367"/>
    </source>
</evidence>
<comment type="function">
    <text evidence="10">Cell wall formation. Adds enolpyruvyl to UDP-N-acetylglucosamine.</text>
</comment>
<comment type="pathway">
    <text evidence="2">Cell wall biogenesis; peptidoglycan biosynthesis.</text>
</comment>
<keyword evidence="5" id="KW-0808">Transferase</keyword>
<dbReference type="CDD" id="cd01555">
    <property type="entry name" value="UdpNAET"/>
    <property type="match status" value="1"/>
</dbReference>
<evidence type="ECO:0000256" key="5">
    <source>
        <dbReference type="ARBA" id="ARBA00022679"/>
    </source>
</evidence>
<dbReference type="NCBIfam" id="NF006873">
    <property type="entry name" value="PRK09369.1"/>
    <property type="match status" value="1"/>
</dbReference>
<keyword evidence="9" id="KW-0961">Cell wall biogenesis/degradation</keyword>
<dbReference type="PANTHER" id="PTHR43783">
    <property type="entry name" value="UDP-N-ACETYLGLUCOSAMINE 1-CARBOXYVINYLTRANSFERASE"/>
    <property type="match status" value="1"/>
</dbReference>
<dbReference type="InterPro" id="IPR050068">
    <property type="entry name" value="MurA_subfamily"/>
</dbReference>
<gene>
    <name evidence="19" type="ORF">GCM10025867_34570</name>
</gene>
<evidence type="ECO:0000256" key="16">
    <source>
        <dbReference type="ARBA" id="ARBA00047527"/>
    </source>
</evidence>
<dbReference type="InterPro" id="IPR013792">
    <property type="entry name" value="RNA3'P_cycl/enolpyr_Trfase_a/b"/>
</dbReference>
<dbReference type="PANTHER" id="PTHR43783:SF1">
    <property type="entry name" value="UDP-N-ACETYLGLUCOSAMINE 1-CARBOXYVINYLTRANSFERASE"/>
    <property type="match status" value="1"/>
</dbReference>
<dbReference type="SUPFAM" id="SSF69593">
    <property type="entry name" value="Glycerol-3-phosphate (1)-acyltransferase"/>
    <property type="match status" value="1"/>
</dbReference>
<organism evidence="19 20">
    <name type="scientific">Frondihabitans sucicola</name>
    <dbReference type="NCBI Taxonomy" id="1268041"/>
    <lineage>
        <taxon>Bacteria</taxon>
        <taxon>Bacillati</taxon>
        <taxon>Actinomycetota</taxon>
        <taxon>Actinomycetes</taxon>
        <taxon>Micrococcales</taxon>
        <taxon>Microbacteriaceae</taxon>
        <taxon>Frondihabitans</taxon>
    </lineage>
</organism>
<dbReference type="InterPro" id="IPR001986">
    <property type="entry name" value="Enolpyruvate_Tfrase_dom"/>
</dbReference>
<dbReference type="SMART" id="SM00563">
    <property type="entry name" value="PlsC"/>
    <property type="match status" value="1"/>
</dbReference>